<proteinExistence type="predicted"/>
<sequence>MKKLYKKGKVHPTPPTISDHLAFLPATILALTAALSPEDREVLAYLISCSPGGSFSGGRRSSSNGTTSTDHQAMFQCNCFRCYMSYWVRWDASPNRKLIHDVIDAFEEEEELTKAMMKCPKKGKKEKKKKMMMMMKMNGRDLNRNNMEINGGDVLSVEVEANHDDDGVEERGSAMRRFVSFIGEKIWGVWG</sequence>
<dbReference type="AlphaFoldDB" id="A0AAP0EEM3"/>
<accession>A0AAP0EEM3</accession>
<evidence type="ECO:0000313" key="2">
    <source>
        <dbReference type="Proteomes" id="UP001420932"/>
    </source>
</evidence>
<dbReference type="Proteomes" id="UP001420932">
    <property type="component" value="Unassembled WGS sequence"/>
</dbReference>
<keyword evidence="2" id="KW-1185">Reference proteome</keyword>
<dbReference type="PANTHER" id="PTHR31903">
    <property type="entry name" value="F12F1.11-RELATED"/>
    <property type="match status" value="1"/>
</dbReference>
<protein>
    <submittedName>
        <fullName evidence="1">Uncharacterized protein</fullName>
    </submittedName>
</protein>
<dbReference type="EMBL" id="JBBNAF010000012">
    <property type="protein sequence ID" value="KAK9091975.1"/>
    <property type="molecule type" value="Genomic_DNA"/>
</dbReference>
<name>A0AAP0EEM3_9MAGN</name>
<dbReference type="PANTHER" id="PTHR31903:SF6">
    <property type="entry name" value="F12F1.11-RELATED"/>
    <property type="match status" value="1"/>
</dbReference>
<reference evidence="1 2" key="1">
    <citation type="submission" date="2024-01" db="EMBL/GenBank/DDBJ databases">
        <title>Genome assemblies of Stephania.</title>
        <authorList>
            <person name="Yang L."/>
        </authorList>
    </citation>
    <scope>NUCLEOTIDE SEQUENCE [LARGE SCALE GENOMIC DNA]</scope>
    <source>
        <strain evidence="1">YNDBR</strain>
        <tissue evidence="1">Leaf</tissue>
    </source>
</reference>
<gene>
    <name evidence="1" type="ORF">Syun_026886</name>
</gene>
<organism evidence="1 2">
    <name type="scientific">Stephania yunnanensis</name>
    <dbReference type="NCBI Taxonomy" id="152371"/>
    <lineage>
        <taxon>Eukaryota</taxon>
        <taxon>Viridiplantae</taxon>
        <taxon>Streptophyta</taxon>
        <taxon>Embryophyta</taxon>
        <taxon>Tracheophyta</taxon>
        <taxon>Spermatophyta</taxon>
        <taxon>Magnoliopsida</taxon>
        <taxon>Ranunculales</taxon>
        <taxon>Menispermaceae</taxon>
        <taxon>Menispermoideae</taxon>
        <taxon>Cissampelideae</taxon>
        <taxon>Stephania</taxon>
    </lineage>
</organism>
<comment type="caution">
    <text evidence="1">The sequence shown here is derived from an EMBL/GenBank/DDBJ whole genome shotgun (WGS) entry which is preliminary data.</text>
</comment>
<evidence type="ECO:0000313" key="1">
    <source>
        <dbReference type="EMBL" id="KAK9091975.1"/>
    </source>
</evidence>